<keyword evidence="1" id="KW-0812">Transmembrane</keyword>
<feature type="transmembrane region" description="Helical" evidence="1">
    <location>
        <begin position="94"/>
        <end position="117"/>
    </location>
</feature>
<name>A0A7Z2NUL4_9SPHN</name>
<proteinExistence type="predicted"/>
<dbReference type="EMBL" id="CP047895">
    <property type="protein sequence ID" value="QHL90095.1"/>
    <property type="molecule type" value="Genomic_DNA"/>
</dbReference>
<keyword evidence="3" id="KW-1185">Reference proteome</keyword>
<organism evidence="2 3">
    <name type="scientific">Sphingomonas changnyeongensis</name>
    <dbReference type="NCBI Taxonomy" id="2698679"/>
    <lineage>
        <taxon>Bacteria</taxon>
        <taxon>Pseudomonadati</taxon>
        <taxon>Pseudomonadota</taxon>
        <taxon>Alphaproteobacteria</taxon>
        <taxon>Sphingomonadales</taxon>
        <taxon>Sphingomonadaceae</taxon>
        <taxon>Sphingomonas</taxon>
    </lineage>
</organism>
<feature type="transmembrane region" description="Helical" evidence="1">
    <location>
        <begin position="124"/>
        <end position="142"/>
    </location>
</feature>
<protein>
    <submittedName>
        <fullName evidence="2">Uncharacterized protein</fullName>
    </submittedName>
</protein>
<reference evidence="2 3" key="1">
    <citation type="submission" date="2020-01" db="EMBL/GenBank/DDBJ databases">
        <title>Sphingomonas sp. C33 whole genome sequece.</title>
        <authorList>
            <person name="Park C."/>
        </authorList>
    </citation>
    <scope>NUCLEOTIDE SEQUENCE [LARGE SCALE GENOMIC DNA]</scope>
    <source>
        <strain evidence="2 3">C33</strain>
    </source>
</reference>
<dbReference type="RefSeq" id="WP_160591947.1">
    <property type="nucleotide sequence ID" value="NZ_CP047895.1"/>
</dbReference>
<sequence>MIRMVTGGLLGGLVLFVIGGLFWGSPLTALAFSRGDEARMAELQSLMAATLGPGGTGTYLVPDPATPQGTSLYGQGPVATVIFNSGGFPVMDSASLVAGLVLALGTGLMVAVALAALPVRGFAALWRTGLVVTAAVCAWIHLGLPVFMHGAWGYAIYALVADLAGFAAATAVIAWMLSRSGASSAQ</sequence>
<evidence type="ECO:0000256" key="1">
    <source>
        <dbReference type="SAM" id="Phobius"/>
    </source>
</evidence>
<accession>A0A7Z2NUL4</accession>
<keyword evidence="1" id="KW-1133">Transmembrane helix</keyword>
<dbReference type="AlphaFoldDB" id="A0A7Z2NUL4"/>
<keyword evidence="1" id="KW-0472">Membrane</keyword>
<dbReference type="KEGG" id="schy:GVO57_03685"/>
<feature type="transmembrane region" description="Helical" evidence="1">
    <location>
        <begin position="154"/>
        <end position="177"/>
    </location>
</feature>
<gene>
    <name evidence="2" type="ORF">GVO57_03685</name>
</gene>
<dbReference type="Proteomes" id="UP000464468">
    <property type="component" value="Chromosome"/>
</dbReference>
<evidence type="ECO:0000313" key="3">
    <source>
        <dbReference type="Proteomes" id="UP000464468"/>
    </source>
</evidence>
<evidence type="ECO:0000313" key="2">
    <source>
        <dbReference type="EMBL" id="QHL90095.1"/>
    </source>
</evidence>